<gene>
    <name evidence="1" type="ORF">KSB_06340</name>
</gene>
<dbReference type="Proteomes" id="UP000654345">
    <property type="component" value="Unassembled WGS sequence"/>
</dbReference>
<evidence type="ECO:0000313" key="1">
    <source>
        <dbReference type="EMBL" id="GHO52159.1"/>
    </source>
</evidence>
<proteinExistence type="predicted"/>
<sequence length="79" mass="8682">MIKSRIKPCPECGGQRVYVEAIVSVKIPDTSVMLKQPKRSTPLFSGKSRYSDTVALTCLMCGYTALYATEPANLVPNKE</sequence>
<evidence type="ECO:0008006" key="3">
    <source>
        <dbReference type="Google" id="ProtNLM"/>
    </source>
</evidence>
<evidence type="ECO:0000313" key="2">
    <source>
        <dbReference type="Proteomes" id="UP000654345"/>
    </source>
</evidence>
<protein>
    <recommendedName>
        <fullName evidence="3">DUF2225 domain-containing protein</fullName>
    </recommendedName>
</protein>
<dbReference type="EMBL" id="BNJG01000001">
    <property type="protein sequence ID" value="GHO52159.1"/>
    <property type="molecule type" value="Genomic_DNA"/>
</dbReference>
<reference evidence="1 2" key="1">
    <citation type="journal article" date="2021" name="Int. J. Syst. Evol. Microbiol.">
        <title>Reticulibacter mediterranei gen. nov., sp. nov., within the new family Reticulibacteraceae fam. nov., and Ktedonospora formicarum gen. nov., sp. nov., Ktedonobacter robiniae sp. nov., Dictyobacter formicarum sp. nov. and Dictyobacter arantiisoli sp. nov., belonging to the class Ktedonobacteria.</title>
        <authorList>
            <person name="Yabe S."/>
            <person name="Zheng Y."/>
            <person name="Wang C.M."/>
            <person name="Sakai Y."/>
            <person name="Abe K."/>
            <person name="Yokota A."/>
            <person name="Donadio S."/>
            <person name="Cavaletti L."/>
            <person name="Monciardini P."/>
        </authorList>
    </citation>
    <scope>NUCLEOTIDE SEQUENCE [LARGE SCALE GENOMIC DNA]</scope>
    <source>
        <strain evidence="1 2">SOSP1-30</strain>
    </source>
</reference>
<accession>A0ABQ3UHH2</accession>
<organism evidence="1 2">
    <name type="scientific">Ktedonobacter robiniae</name>
    <dbReference type="NCBI Taxonomy" id="2778365"/>
    <lineage>
        <taxon>Bacteria</taxon>
        <taxon>Bacillati</taxon>
        <taxon>Chloroflexota</taxon>
        <taxon>Ktedonobacteria</taxon>
        <taxon>Ktedonobacterales</taxon>
        <taxon>Ktedonobacteraceae</taxon>
        <taxon>Ktedonobacter</taxon>
    </lineage>
</organism>
<name>A0ABQ3UHH2_9CHLR</name>
<keyword evidence="2" id="KW-1185">Reference proteome</keyword>
<comment type="caution">
    <text evidence="1">The sequence shown here is derived from an EMBL/GenBank/DDBJ whole genome shotgun (WGS) entry which is preliminary data.</text>
</comment>